<dbReference type="PANTHER" id="PTHR35535">
    <property type="entry name" value="HEAT SHOCK PROTEIN HSLJ"/>
    <property type="match status" value="1"/>
</dbReference>
<proteinExistence type="predicted"/>
<evidence type="ECO:0000259" key="1">
    <source>
        <dbReference type="Pfam" id="PF03724"/>
    </source>
</evidence>
<dbReference type="PANTHER" id="PTHR35535:SF1">
    <property type="entry name" value="HEAT SHOCK PROTEIN HSLJ"/>
    <property type="match status" value="1"/>
</dbReference>
<protein>
    <recommendedName>
        <fullName evidence="1">DUF306 domain-containing protein</fullName>
    </recommendedName>
</protein>
<dbReference type="eggNOG" id="COG3187">
    <property type="taxonomic scope" value="Bacteria"/>
</dbReference>
<accession>A0A085TZ09</accession>
<dbReference type="InterPro" id="IPR053147">
    <property type="entry name" value="Hsp_HslJ-like"/>
</dbReference>
<dbReference type="Gene3D" id="2.40.128.270">
    <property type="match status" value="1"/>
</dbReference>
<dbReference type="PROSITE" id="PS51257">
    <property type="entry name" value="PROKAR_LIPOPROTEIN"/>
    <property type="match status" value="1"/>
</dbReference>
<comment type="caution">
    <text evidence="2">The sequence shown here is derived from an EMBL/GenBank/DDBJ whole genome shotgun (WGS) entry which is preliminary data.</text>
</comment>
<evidence type="ECO:0000313" key="3">
    <source>
        <dbReference type="Proteomes" id="UP000028607"/>
    </source>
</evidence>
<gene>
    <name evidence="2" type="ORF">DW2_04985</name>
</gene>
<name>A0A085TZ09_9RHOB</name>
<feature type="domain" description="DUF306" evidence="1">
    <location>
        <begin position="32"/>
        <end position="125"/>
    </location>
</feature>
<reference evidence="3" key="1">
    <citation type="submission" date="2013-04" db="EMBL/GenBank/DDBJ databases">
        <title>Thioclava sp. 13D2W-2 Genome Sequencing.</title>
        <authorList>
            <person name="Lai Q."/>
            <person name="Li G."/>
            <person name="Shao Z."/>
        </authorList>
    </citation>
    <scope>NUCLEOTIDE SEQUENCE [LARGE SCALE GENOMIC DNA]</scope>
    <source>
        <strain evidence="3">13D2W-2</strain>
    </source>
</reference>
<keyword evidence="3" id="KW-1185">Reference proteome</keyword>
<dbReference type="EMBL" id="AQRC01000003">
    <property type="protein sequence ID" value="KFE35956.1"/>
    <property type="molecule type" value="Genomic_DNA"/>
</dbReference>
<dbReference type="PATRIC" id="fig|1317124.6.peg.1017"/>
<dbReference type="STRING" id="1317124.DW2_04985"/>
<evidence type="ECO:0000313" key="2">
    <source>
        <dbReference type="EMBL" id="KFE35956.1"/>
    </source>
</evidence>
<dbReference type="OrthoDB" id="9809132at2"/>
<dbReference type="Proteomes" id="UP000028607">
    <property type="component" value="Unassembled WGS sequence"/>
</dbReference>
<dbReference type="Pfam" id="PF03724">
    <property type="entry name" value="META"/>
    <property type="match status" value="1"/>
</dbReference>
<dbReference type="RefSeq" id="WP_038144222.1">
    <property type="nucleotide sequence ID" value="NZ_AQRC01000003.1"/>
</dbReference>
<dbReference type="AlphaFoldDB" id="A0A085TZ09"/>
<dbReference type="InterPro" id="IPR005184">
    <property type="entry name" value="DUF306_Meta_HslJ"/>
</dbReference>
<reference evidence="2 3" key="2">
    <citation type="journal article" date="2015" name="Antonie Van Leeuwenhoek">
        <title>Thioclava indica sp. nov., isolated from surface seawater of the Indian Ocean.</title>
        <authorList>
            <person name="Liu Y."/>
            <person name="Lai Q."/>
            <person name="Du J."/>
            <person name="Xu H."/>
            <person name="Jiang L."/>
            <person name="Shao Z."/>
        </authorList>
    </citation>
    <scope>NUCLEOTIDE SEQUENCE [LARGE SCALE GENOMIC DNA]</scope>
    <source>
        <strain evidence="2 3">13D2W-2</strain>
    </source>
</reference>
<dbReference type="InterPro" id="IPR038670">
    <property type="entry name" value="HslJ-like_sf"/>
</dbReference>
<organism evidence="2 3">
    <name type="scientific">Thioclava atlantica</name>
    <dbReference type="NCBI Taxonomy" id="1317124"/>
    <lineage>
        <taxon>Bacteria</taxon>
        <taxon>Pseudomonadati</taxon>
        <taxon>Pseudomonadota</taxon>
        <taxon>Alphaproteobacteria</taxon>
        <taxon>Rhodobacterales</taxon>
        <taxon>Paracoccaceae</taxon>
        <taxon>Thioclava</taxon>
    </lineage>
</organism>
<sequence>MRAILIRACLGTALLAGCKPAAHDPLEAVAPNAIWEVVQIAGKPVPQTVEVTLTHPEKGLIAGRSGCNRYNGRISEQNGRVRVGELAGTRLSCPADELAVEEAFRSAMARVDAVTIAKDRLELLQGGVPVIVATQ</sequence>